<dbReference type="AlphaFoldDB" id="A0A7R7VN26"/>
<dbReference type="Proteomes" id="UP000637239">
    <property type="component" value="Chromosome 4"/>
</dbReference>
<keyword evidence="1" id="KW-0863">Zinc-finger</keyword>
<dbReference type="GO" id="GO:0008270">
    <property type="term" value="F:zinc ion binding"/>
    <property type="evidence" value="ECO:0007669"/>
    <property type="project" value="UniProtKB-KW"/>
</dbReference>
<evidence type="ECO:0000313" key="4">
    <source>
        <dbReference type="EMBL" id="BCR87532.1"/>
    </source>
</evidence>
<gene>
    <name evidence="4" type="ORF">ACHE_40096A</name>
</gene>
<protein>
    <recommendedName>
        <fullName evidence="3">C2H2-type domain-containing protein</fullName>
    </recommendedName>
</protein>
<dbReference type="Gene3D" id="3.30.160.60">
    <property type="entry name" value="Classic Zinc Finger"/>
    <property type="match status" value="2"/>
</dbReference>
<dbReference type="InterPro" id="IPR013087">
    <property type="entry name" value="Znf_C2H2_type"/>
</dbReference>
<evidence type="ECO:0000256" key="1">
    <source>
        <dbReference type="PROSITE-ProRule" id="PRU00042"/>
    </source>
</evidence>
<dbReference type="PROSITE" id="PS00028">
    <property type="entry name" value="ZINC_FINGER_C2H2_1"/>
    <property type="match status" value="1"/>
</dbReference>
<name>A0A7R7VN26_ASPCH</name>
<dbReference type="SUPFAM" id="SSF57667">
    <property type="entry name" value="beta-beta-alpha zinc fingers"/>
    <property type="match status" value="1"/>
</dbReference>
<evidence type="ECO:0000259" key="3">
    <source>
        <dbReference type="PROSITE" id="PS50157"/>
    </source>
</evidence>
<accession>A0A7R7VN26</accession>
<feature type="compositionally biased region" description="Basic and acidic residues" evidence="2">
    <location>
        <begin position="86"/>
        <end position="100"/>
    </location>
</feature>
<dbReference type="EMBL" id="AP024419">
    <property type="protein sequence ID" value="BCR87532.1"/>
    <property type="molecule type" value="Genomic_DNA"/>
</dbReference>
<dbReference type="SMART" id="SM00355">
    <property type="entry name" value="ZnF_C2H2"/>
    <property type="match status" value="2"/>
</dbReference>
<organism evidence="4 5">
    <name type="scientific">Aspergillus chevalieri</name>
    <name type="common">Eurotium chevalieri</name>
    <dbReference type="NCBI Taxonomy" id="182096"/>
    <lineage>
        <taxon>Eukaryota</taxon>
        <taxon>Fungi</taxon>
        <taxon>Dikarya</taxon>
        <taxon>Ascomycota</taxon>
        <taxon>Pezizomycotina</taxon>
        <taxon>Eurotiomycetes</taxon>
        <taxon>Eurotiomycetidae</taxon>
        <taxon>Eurotiales</taxon>
        <taxon>Aspergillaceae</taxon>
        <taxon>Aspergillus</taxon>
        <taxon>Aspergillus subgen. Aspergillus</taxon>
    </lineage>
</organism>
<reference evidence="4" key="2">
    <citation type="submission" date="2021-02" db="EMBL/GenBank/DDBJ databases">
        <title>Aspergillus chevalieri M1 genome sequence.</title>
        <authorList>
            <person name="Kadooka C."/>
            <person name="Mori K."/>
            <person name="Futagami T."/>
        </authorList>
    </citation>
    <scope>NUCLEOTIDE SEQUENCE</scope>
    <source>
        <strain evidence="4">M1</strain>
    </source>
</reference>
<dbReference type="InterPro" id="IPR036236">
    <property type="entry name" value="Znf_C2H2_sf"/>
</dbReference>
<dbReference type="RefSeq" id="XP_043136054.1">
    <property type="nucleotide sequence ID" value="XM_043278257.1"/>
</dbReference>
<keyword evidence="1" id="KW-0862">Zinc</keyword>
<feature type="domain" description="C2H2-type" evidence="3">
    <location>
        <begin position="181"/>
        <end position="206"/>
    </location>
</feature>
<dbReference type="GeneID" id="66981891"/>
<feature type="compositionally biased region" description="Basic and acidic residues" evidence="2">
    <location>
        <begin position="1"/>
        <end position="13"/>
    </location>
</feature>
<feature type="region of interest" description="Disordered" evidence="2">
    <location>
        <begin position="1"/>
        <end position="30"/>
    </location>
</feature>
<keyword evidence="1" id="KW-0479">Metal-binding</keyword>
<feature type="region of interest" description="Disordered" evidence="2">
    <location>
        <begin position="78"/>
        <end position="143"/>
    </location>
</feature>
<evidence type="ECO:0000313" key="5">
    <source>
        <dbReference type="Proteomes" id="UP000637239"/>
    </source>
</evidence>
<dbReference type="KEGG" id="ache:ACHE_40096A"/>
<dbReference type="PROSITE" id="PS50157">
    <property type="entry name" value="ZINC_FINGER_C2H2_2"/>
    <property type="match status" value="1"/>
</dbReference>
<evidence type="ECO:0000256" key="2">
    <source>
        <dbReference type="SAM" id="MobiDB-lite"/>
    </source>
</evidence>
<proteinExistence type="predicted"/>
<reference evidence="4" key="1">
    <citation type="submission" date="2021-01" db="EMBL/GenBank/DDBJ databases">
        <authorList>
            <consortium name="Aspergillus chevalieri M1 genome sequencing consortium"/>
            <person name="Kazuki M."/>
            <person name="Futagami T."/>
        </authorList>
    </citation>
    <scope>NUCLEOTIDE SEQUENCE</scope>
    <source>
        <strain evidence="4">M1</strain>
    </source>
</reference>
<sequence length="206" mass="22556">MSCPHDFDWHAPDARANGHKRTAGTPQNVPGLLNNTSNLALLGHAAASSQELLNQGYPGAAGDPEWYLGSLSWLSDETPFGQSSNGHDEATGHQDTHHSIDVPPLDSNAGSSAQVPHIPTAGPSGSSRRRTTSLKERRSDAVTGAGPVKCEWKGCTYPDVFSRRIELKRHVETKHIFPRSYECPEPGCQKLFNRGDNLRQHLHRMH</sequence>
<keyword evidence="5" id="KW-1185">Reference proteome</keyword>